<comment type="caution">
    <text evidence="2">The sequence shown here is derived from an EMBL/GenBank/DDBJ whole genome shotgun (WGS) entry which is preliminary data.</text>
</comment>
<protein>
    <submittedName>
        <fullName evidence="2">Uncharacterized protein</fullName>
    </submittedName>
</protein>
<accession>A0AAN8F1B4</accession>
<dbReference type="Proteomes" id="UP001331761">
    <property type="component" value="Unassembled WGS sequence"/>
</dbReference>
<evidence type="ECO:0000313" key="2">
    <source>
        <dbReference type="EMBL" id="KAK5966969.1"/>
    </source>
</evidence>
<reference evidence="2 3" key="1">
    <citation type="submission" date="2019-10" db="EMBL/GenBank/DDBJ databases">
        <title>Assembly and Annotation for the nematode Trichostrongylus colubriformis.</title>
        <authorList>
            <person name="Martin J."/>
        </authorList>
    </citation>
    <scope>NUCLEOTIDE SEQUENCE [LARGE SCALE GENOMIC DNA]</scope>
    <source>
        <strain evidence="2">G859</strain>
        <tissue evidence="2">Whole worm</tissue>
    </source>
</reference>
<evidence type="ECO:0000256" key="1">
    <source>
        <dbReference type="SAM" id="MobiDB-lite"/>
    </source>
</evidence>
<feature type="region of interest" description="Disordered" evidence="1">
    <location>
        <begin position="1"/>
        <end position="22"/>
    </location>
</feature>
<name>A0AAN8F1B4_TRICO</name>
<gene>
    <name evidence="2" type="ORF">GCK32_009690</name>
</gene>
<proteinExistence type="predicted"/>
<sequence length="94" mass="10559">MIHKANRVARTTDPQGRSWSTTSRWKRLLKGSTTVTERPVQSVRVTIVLVSHATSRTAKSSDDVPSEQVFSGHIAVNNPPRLRLTLEIKEPKKE</sequence>
<feature type="compositionally biased region" description="Polar residues" evidence="1">
    <location>
        <begin position="12"/>
        <end position="22"/>
    </location>
</feature>
<keyword evidence="3" id="KW-1185">Reference proteome</keyword>
<evidence type="ECO:0000313" key="3">
    <source>
        <dbReference type="Proteomes" id="UP001331761"/>
    </source>
</evidence>
<organism evidence="2 3">
    <name type="scientific">Trichostrongylus colubriformis</name>
    <name type="common">Black scour worm</name>
    <dbReference type="NCBI Taxonomy" id="6319"/>
    <lineage>
        <taxon>Eukaryota</taxon>
        <taxon>Metazoa</taxon>
        <taxon>Ecdysozoa</taxon>
        <taxon>Nematoda</taxon>
        <taxon>Chromadorea</taxon>
        <taxon>Rhabditida</taxon>
        <taxon>Rhabditina</taxon>
        <taxon>Rhabditomorpha</taxon>
        <taxon>Strongyloidea</taxon>
        <taxon>Trichostrongylidae</taxon>
        <taxon>Trichostrongylus</taxon>
    </lineage>
</organism>
<dbReference type="EMBL" id="WIXE01022926">
    <property type="protein sequence ID" value="KAK5966969.1"/>
    <property type="molecule type" value="Genomic_DNA"/>
</dbReference>
<dbReference type="AlphaFoldDB" id="A0AAN8F1B4"/>